<accession>A0A061FKG6</accession>
<dbReference type="HOGENOM" id="CLU_2763004_0_0_1"/>
<dbReference type="InParanoid" id="A0A061FKG6"/>
<dbReference type="Gramene" id="EOY17403">
    <property type="protein sequence ID" value="EOY17403"/>
    <property type="gene ID" value="TCM_036567"/>
</dbReference>
<organism evidence="1 2">
    <name type="scientific">Theobroma cacao</name>
    <name type="common">Cacao</name>
    <name type="synonym">Cocoa</name>
    <dbReference type="NCBI Taxonomy" id="3641"/>
    <lineage>
        <taxon>Eukaryota</taxon>
        <taxon>Viridiplantae</taxon>
        <taxon>Streptophyta</taxon>
        <taxon>Embryophyta</taxon>
        <taxon>Tracheophyta</taxon>
        <taxon>Spermatophyta</taxon>
        <taxon>Magnoliopsida</taxon>
        <taxon>eudicotyledons</taxon>
        <taxon>Gunneridae</taxon>
        <taxon>Pentapetalae</taxon>
        <taxon>rosids</taxon>
        <taxon>malvids</taxon>
        <taxon>Malvales</taxon>
        <taxon>Malvaceae</taxon>
        <taxon>Byttnerioideae</taxon>
        <taxon>Theobroma</taxon>
    </lineage>
</organism>
<proteinExistence type="predicted"/>
<dbReference type="Proteomes" id="UP000026915">
    <property type="component" value="Chromosome 8"/>
</dbReference>
<evidence type="ECO:0000313" key="1">
    <source>
        <dbReference type="EMBL" id="EOY17403.1"/>
    </source>
</evidence>
<reference evidence="1 2" key="1">
    <citation type="journal article" date="2013" name="Genome Biol.">
        <title>The genome sequence of the most widely cultivated cacao type and its use to identify candidate genes regulating pod color.</title>
        <authorList>
            <person name="Motamayor J.C."/>
            <person name="Mockaitis K."/>
            <person name="Schmutz J."/>
            <person name="Haiminen N."/>
            <person name="Iii D.L."/>
            <person name="Cornejo O."/>
            <person name="Findley S.D."/>
            <person name="Zheng P."/>
            <person name="Utro F."/>
            <person name="Royaert S."/>
            <person name="Saski C."/>
            <person name="Jenkins J."/>
            <person name="Podicheti R."/>
            <person name="Zhao M."/>
            <person name="Scheffler B.E."/>
            <person name="Stack J.C."/>
            <person name="Feltus F.A."/>
            <person name="Mustiga G.M."/>
            <person name="Amores F."/>
            <person name="Phillips W."/>
            <person name="Marelli J.P."/>
            <person name="May G.D."/>
            <person name="Shapiro H."/>
            <person name="Ma J."/>
            <person name="Bustamante C.D."/>
            <person name="Schnell R.J."/>
            <person name="Main D."/>
            <person name="Gilbert D."/>
            <person name="Parida L."/>
            <person name="Kuhn D.N."/>
        </authorList>
    </citation>
    <scope>NUCLEOTIDE SEQUENCE [LARGE SCALE GENOMIC DNA]</scope>
    <source>
        <strain evidence="2">cv. Matina 1-6</strain>
    </source>
</reference>
<dbReference type="AlphaFoldDB" id="A0A061FKG6"/>
<sequence>MAWVCMNEFVTVKMGFRGIDVMELDTALSSNLTLISLGVHETRAGNSWTAISRHADSFKEFSVNDVLGQH</sequence>
<protein>
    <submittedName>
        <fullName evidence="1">Uncharacterized protein</fullName>
    </submittedName>
</protein>
<name>A0A061FKG6_THECC</name>
<dbReference type="EMBL" id="CM001886">
    <property type="protein sequence ID" value="EOY17403.1"/>
    <property type="molecule type" value="Genomic_DNA"/>
</dbReference>
<gene>
    <name evidence="1" type="ORF">TCM_036567</name>
</gene>
<evidence type="ECO:0000313" key="2">
    <source>
        <dbReference type="Proteomes" id="UP000026915"/>
    </source>
</evidence>
<keyword evidence="2" id="KW-1185">Reference proteome</keyword>